<dbReference type="SUPFAM" id="SSF46992">
    <property type="entry name" value="Ribosomal protein S20"/>
    <property type="match status" value="1"/>
</dbReference>
<dbReference type="InterPro" id="IPR002583">
    <property type="entry name" value="Ribosomal_bS20"/>
</dbReference>
<dbReference type="GeneID" id="82891319"/>
<evidence type="ECO:0000313" key="9">
    <source>
        <dbReference type="EMBL" id="UWN56274.1"/>
    </source>
</evidence>
<dbReference type="Gene3D" id="1.20.58.110">
    <property type="entry name" value="Ribosomal protein S20"/>
    <property type="match status" value="1"/>
</dbReference>
<keyword evidence="3 8" id="KW-0699">rRNA-binding</keyword>
<dbReference type="InterPro" id="IPR036510">
    <property type="entry name" value="Ribosomal_bS20_sf"/>
</dbReference>
<evidence type="ECO:0000256" key="5">
    <source>
        <dbReference type="ARBA" id="ARBA00022980"/>
    </source>
</evidence>
<dbReference type="Pfam" id="PF01649">
    <property type="entry name" value="Ribosomal_S20p"/>
    <property type="match status" value="1"/>
</dbReference>
<name>A0ABY5UXQ8_9BACT</name>
<dbReference type="Proteomes" id="UP001059295">
    <property type="component" value="Chromosome"/>
</dbReference>
<proteinExistence type="inferred from homology"/>
<protein>
    <recommendedName>
        <fullName evidence="7 8">Small ribosomal subunit protein bS20</fullName>
    </recommendedName>
</protein>
<dbReference type="PANTHER" id="PTHR33398:SF1">
    <property type="entry name" value="SMALL RIBOSOMAL SUBUNIT PROTEIN BS20C"/>
    <property type="match status" value="1"/>
</dbReference>
<evidence type="ECO:0000256" key="8">
    <source>
        <dbReference type="HAMAP-Rule" id="MF_00500"/>
    </source>
</evidence>
<sequence>MANHKSSKKRIRQTEVRKIRNKYYHKTARNAVKALRNTTEKEAALVLLPKVTAMLDKLAKVNIIHKNKAANLKSSVQLHVNAL</sequence>
<dbReference type="HAMAP" id="MF_00500">
    <property type="entry name" value="Ribosomal_bS20"/>
    <property type="match status" value="1"/>
</dbReference>
<accession>A0ABY5UXQ8</accession>
<evidence type="ECO:0000256" key="2">
    <source>
        <dbReference type="ARBA" id="ARBA00007634"/>
    </source>
</evidence>
<evidence type="ECO:0000256" key="1">
    <source>
        <dbReference type="ARBA" id="ARBA00003134"/>
    </source>
</evidence>
<evidence type="ECO:0000256" key="7">
    <source>
        <dbReference type="ARBA" id="ARBA00035136"/>
    </source>
</evidence>
<evidence type="ECO:0000256" key="3">
    <source>
        <dbReference type="ARBA" id="ARBA00022730"/>
    </source>
</evidence>
<dbReference type="PANTHER" id="PTHR33398">
    <property type="entry name" value="30S RIBOSOMAL PROTEIN S20"/>
    <property type="match status" value="1"/>
</dbReference>
<evidence type="ECO:0000256" key="4">
    <source>
        <dbReference type="ARBA" id="ARBA00022884"/>
    </source>
</evidence>
<comment type="function">
    <text evidence="1 8">Binds directly to 16S ribosomal RNA.</text>
</comment>
<evidence type="ECO:0000313" key="10">
    <source>
        <dbReference type="Proteomes" id="UP001059295"/>
    </source>
</evidence>
<dbReference type="NCBIfam" id="TIGR00029">
    <property type="entry name" value="S20"/>
    <property type="match status" value="1"/>
</dbReference>
<keyword evidence="5 8" id="KW-0689">Ribosomal protein</keyword>
<keyword evidence="10" id="KW-1185">Reference proteome</keyword>
<dbReference type="EMBL" id="CP102294">
    <property type="protein sequence ID" value="UWN56274.1"/>
    <property type="molecule type" value="Genomic_DNA"/>
</dbReference>
<dbReference type="GO" id="GO:0005840">
    <property type="term" value="C:ribosome"/>
    <property type="evidence" value="ECO:0007669"/>
    <property type="project" value="UniProtKB-KW"/>
</dbReference>
<organism evidence="9 10">
    <name type="scientific">Alistipes ihumii AP11</name>
    <dbReference type="NCBI Taxonomy" id="1211813"/>
    <lineage>
        <taxon>Bacteria</taxon>
        <taxon>Pseudomonadati</taxon>
        <taxon>Bacteroidota</taxon>
        <taxon>Bacteroidia</taxon>
        <taxon>Bacteroidales</taxon>
        <taxon>Rikenellaceae</taxon>
        <taxon>Alistipes</taxon>
    </lineage>
</organism>
<gene>
    <name evidence="8 9" type="primary">rpsT</name>
    <name evidence="9" type="ORF">NQ491_06255</name>
</gene>
<comment type="similarity">
    <text evidence="2 8">Belongs to the bacterial ribosomal protein bS20 family.</text>
</comment>
<evidence type="ECO:0000256" key="6">
    <source>
        <dbReference type="ARBA" id="ARBA00023274"/>
    </source>
</evidence>
<dbReference type="RefSeq" id="WP_026089676.1">
    <property type="nucleotide sequence ID" value="NZ_CAPH01000013.1"/>
</dbReference>
<keyword evidence="4 8" id="KW-0694">RNA-binding</keyword>
<reference evidence="9" key="1">
    <citation type="journal article" date="2022" name="Cell">
        <title>Design, construction, and in vivo augmentation of a complex gut microbiome.</title>
        <authorList>
            <person name="Cheng A.G."/>
            <person name="Ho P.Y."/>
            <person name="Aranda-Diaz A."/>
            <person name="Jain S."/>
            <person name="Yu F.B."/>
            <person name="Meng X."/>
            <person name="Wang M."/>
            <person name="Iakiviak M."/>
            <person name="Nagashima K."/>
            <person name="Zhao A."/>
            <person name="Murugkar P."/>
            <person name="Patil A."/>
            <person name="Atabakhsh K."/>
            <person name="Weakley A."/>
            <person name="Yan J."/>
            <person name="Brumbaugh A.R."/>
            <person name="Higginbottom S."/>
            <person name="Dimas A."/>
            <person name="Shiver A.L."/>
            <person name="Deutschbauer A."/>
            <person name="Neff N."/>
            <person name="Sonnenburg J.L."/>
            <person name="Huang K.C."/>
            <person name="Fischbach M.A."/>
        </authorList>
    </citation>
    <scope>NUCLEOTIDE SEQUENCE</scope>
    <source>
        <strain evidence="9">AP11</strain>
    </source>
</reference>
<keyword evidence="6 8" id="KW-0687">Ribonucleoprotein</keyword>